<feature type="chain" id="PRO_5008362443" evidence="2">
    <location>
        <begin position="20"/>
        <end position="123"/>
    </location>
</feature>
<evidence type="ECO:0000313" key="3">
    <source>
        <dbReference type="EMBL" id="SBP07173.1"/>
    </source>
</evidence>
<reference evidence="3" key="1">
    <citation type="submission" date="2016-05" db="EMBL/GenBank/DDBJ databases">
        <authorList>
            <person name="Lavstsen T."/>
            <person name="Jespersen J.S."/>
        </authorList>
    </citation>
    <scope>NUCLEOTIDE SEQUENCE</scope>
    <source>
        <tissue evidence="3">Brain</tissue>
    </source>
</reference>
<dbReference type="AlphaFoldDB" id="A0A1A7WN33"/>
<accession>A0A1A7WN33</accession>
<protein>
    <submittedName>
        <fullName evidence="3">Gamma-aminobutyric acid (GABA) B receptor, 1</fullName>
    </submittedName>
</protein>
<keyword evidence="3" id="KW-0675">Receptor</keyword>
<proteinExistence type="predicted"/>
<evidence type="ECO:0000256" key="2">
    <source>
        <dbReference type="SAM" id="SignalP"/>
    </source>
</evidence>
<reference evidence="3" key="2">
    <citation type="submission" date="2016-06" db="EMBL/GenBank/DDBJ databases">
        <title>The genome of a short-lived fish provides insights into sex chromosome evolution and the genetic control of aging.</title>
        <authorList>
            <person name="Reichwald K."/>
            <person name="Felder M."/>
            <person name="Petzold A."/>
            <person name="Koch P."/>
            <person name="Groth M."/>
            <person name="Platzer M."/>
        </authorList>
    </citation>
    <scope>NUCLEOTIDE SEQUENCE</scope>
    <source>
        <tissue evidence="3">Brain</tissue>
    </source>
</reference>
<feature type="signal peptide" evidence="2">
    <location>
        <begin position="1"/>
        <end position="19"/>
    </location>
</feature>
<keyword evidence="2" id="KW-0732">Signal</keyword>
<evidence type="ECO:0000256" key="1">
    <source>
        <dbReference type="SAM" id="MobiDB-lite"/>
    </source>
</evidence>
<sequence length="123" mass="12888">MAWFLFLIVLSALPGLVVPIHNSSSGGCAIIRPPRDGGIRYRGLTQEQVLIISPVVLLVPSAPVSAGLDVSGERPRGGEASRTAGGGDGSALQLQRRLHPGGEEQQPLHQAGEMGRSQTHLPL</sequence>
<organism evidence="3">
    <name type="scientific">Iconisemion striatum</name>
    <dbReference type="NCBI Taxonomy" id="60296"/>
    <lineage>
        <taxon>Eukaryota</taxon>
        <taxon>Metazoa</taxon>
        <taxon>Chordata</taxon>
        <taxon>Craniata</taxon>
        <taxon>Vertebrata</taxon>
        <taxon>Euteleostomi</taxon>
        <taxon>Actinopterygii</taxon>
        <taxon>Neopterygii</taxon>
        <taxon>Teleostei</taxon>
        <taxon>Neoteleostei</taxon>
        <taxon>Acanthomorphata</taxon>
        <taxon>Ovalentaria</taxon>
        <taxon>Atherinomorphae</taxon>
        <taxon>Cyprinodontiformes</taxon>
        <taxon>Nothobranchiidae</taxon>
        <taxon>Iconisemion</taxon>
    </lineage>
</organism>
<dbReference type="EMBL" id="HADW01005773">
    <property type="protein sequence ID" value="SBP07173.1"/>
    <property type="molecule type" value="Transcribed_RNA"/>
</dbReference>
<gene>
    <name evidence="3" type="primary">GABBR1</name>
</gene>
<name>A0A1A7WN33_9TELE</name>
<feature type="region of interest" description="Disordered" evidence="1">
    <location>
        <begin position="66"/>
        <end position="123"/>
    </location>
</feature>